<gene>
    <name evidence="2" type="ordered locus">Intca_0290</name>
</gene>
<dbReference type="Proteomes" id="UP000008914">
    <property type="component" value="Chromosome"/>
</dbReference>
<dbReference type="OrthoDB" id="3725564at2"/>
<dbReference type="InterPro" id="IPR011044">
    <property type="entry name" value="Quino_amine_DH_bsu"/>
</dbReference>
<dbReference type="Gene3D" id="2.130.10.10">
    <property type="entry name" value="YVTN repeat-like/Quinoprotein amine dehydrogenase"/>
    <property type="match status" value="1"/>
</dbReference>
<accession>E6S6V9</accession>
<sequence>MSRDDGLHLVDLRDGRVVTTRTSDDLAASFTWTADGRTLVAGTMGGRVHFVDPSTLADRAPSRLVVGGFVIDLATSPDGKLIASLGTDGDVMLWDPATMRPYGRPVTGMRLWGLLSFSSDSDTVRVLFENGTRTDIDVDPDDWVRAGCRVWGRDLSAEESAVIRPGQPPRSTCAGLI</sequence>
<dbReference type="HOGENOM" id="CLU_1515940_0_0_11"/>
<protein>
    <submittedName>
        <fullName evidence="2">WD40 repeat, subgroup</fullName>
    </submittedName>
</protein>
<evidence type="ECO:0000256" key="1">
    <source>
        <dbReference type="PROSITE-ProRule" id="PRU00221"/>
    </source>
</evidence>
<feature type="repeat" description="WD" evidence="1">
    <location>
        <begin position="70"/>
        <end position="95"/>
    </location>
</feature>
<dbReference type="eggNOG" id="COG2319">
    <property type="taxonomic scope" value="Bacteria"/>
</dbReference>
<dbReference type="SUPFAM" id="SSF50969">
    <property type="entry name" value="YVTN repeat-like/Quinoprotein amine dehydrogenase"/>
    <property type="match status" value="1"/>
</dbReference>
<proteinExistence type="predicted"/>
<dbReference type="SMART" id="SM00320">
    <property type="entry name" value="WD40"/>
    <property type="match status" value="2"/>
</dbReference>
<keyword evidence="1" id="KW-0853">WD repeat</keyword>
<keyword evidence="3" id="KW-1185">Reference proteome</keyword>
<reference evidence="2 3" key="1">
    <citation type="journal article" date="2010" name="Stand. Genomic Sci.">
        <title>Complete genome sequence of Intrasporangium calvum type strain (7 KIP).</title>
        <authorList>
            <person name="Del Rio T.G."/>
            <person name="Chertkov O."/>
            <person name="Yasawong M."/>
            <person name="Lucas S."/>
            <person name="Deshpande S."/>
            <person name="Cheng J.F."/>
            <person name="Detter C."/>
            <person name="Tapia R."/>
            <person name="Han C."/>
            <person name="Goodwin L."/>
            <person name="Pitluck S."/>
            <person name="Liolios K."/>
            <person name="Ivanova N."/>
            <person name="Mavromatis K."/>
            <person name="Pati A."/>
            <person name="Chen A."/>
            <person name="Palaniappan K."/>
            <person name="Land M."/>
            <person name="Hauser L."/>
            <person name="Chang Y.J."/>
            <person name="Jeffries C.D."/>
            <person name="Rohde M."/>
            <person name="Pukall R."/>
            <person name="Sikorski J."/>
            <person name="Goker M."/>
            <person name="Woyke T."/>
            <person name="Bristow J."/>
            <person name="Eisen J.A."/>
            <person name="Markowitz V."/>
            <person name="Hugenholtz P."/>
            <person name="Kyrpides N.C."/>
            <person name="Klenk H.P."/>
            <person name="Lapidus A."/>
        </authorList>
    </citation>
    <scope>NUCLEOTIDE SEQUENCE [LARGE SCALE GENOMIC DNA]</scope>
    <source>
        <strain evidence="3">ATCC 23552 / DSM 43043 / JCM 3097 / NBRC 12989 / 7 KIP</strain>
    </source>
</reference>
<dbReference type="InterPro" id="IPR015943">
    <property type="entry name" value="WD40/YVTN_repeat-like_dom_sf"/>
</dbReference>
<dbReference type="RefSeq" id="WP_013491167.1">
    <property type="nucleotide sequence ID" value="NC_014830.1"/>
</dbReference>
<dbReference type="STRING" id="710696.Intca_0290"/>
<evidence type="ECO:0000313" key="3">
    <source>
        <dbReference type="Proteomes" id="UP000008914"/>
    </source>
</evidence>
<organism evidence="2 3">
    <name type="scientific">Intrasporangium calvum (strain ATCC 23552 / DSM 43043 / JCM 3097 / NBRC 12989 / NCIMB 10167 / NRRL B-3866 / 7 KIP)</name>
    <dbReference type="NCBI Taxonomy" id="710696"/>
    <lineage>
        <taxon>Bacteria</taxon>
        <taxon>Bacillati</taxon>
        <taxon>Actinomycetota</taxon>
        <taxon>Actinomycetes</taxon>
        <taxon>Micrococcales</taxon>
        <taxon>Intrasporangiaceae</taxon>
        <taxon>Intrasporangium</taxon>
    </lineage>
</organism>
<name>E6S6V9_INTC7</name>
<dbReference type="PROSITE" id="PS50082">
    <property type="entry name" value="WD_REPEATS_2"/>
    <property type="match status" value="1"/>
</dbReference>
<dbReference type="AlphaFoldDB" id="E6S6V9"/>
<dbReference type="EMBL" id="CP002343">
    <property type="protein sequence ID" value="ADU46845.1"/>
    <property type="molecule type" value="Genomic_DNA"/>
</dbReference>
<evidence type="ECO:0000313" key="2">
    <source>
        <dbReference type="EMBL" id="ADU46845.1"/>
    </source>
</evidence>
<dbReference type="KEGG" id="ica:Intca_0290"/>
<dbReference type="InterPro" id="IPR001680">
    <property type="entry name" value="WD40_rpt"/>
</dbReference>